<dbReference type="Gene3D" id="2.40.160.190">
    <property type="match status" value="1"/>
</dbReference>
<feature type="signal peptide" evidence="1">
    <location>
        <begin position="1"/>
        <end position="21"/>
    </location>
</feature>
<reference evidence="3 4" key="1">
    <citation type="submission" date="2019-02" db="EMBL/GenBank/DDBJ databases">
        <title>Draft Genome Sequence of the Prevotella sp. BCRC 81118, Isolated from Human Feces.</title>
        <authorList>
            <person name="Huang C.-H."/>
        </authorList>
    </citation>
    <scope>NUCLEOTIDE SEQUENCE [LARGE SCALE GENOMIC DNA]</scope>
    <source>
        <strain evidence="3 4">BCRC 81118</strain>
    </source>
</reference>
<proteinExistence type="predicted"/>
<feature type="chain" id="PRO_5021462295" description="IPT/TIG domain-containing protein" evidence="1">
    <location>
        <begin position="22"/>
        <end position="442"/>
    </location>
</feature>
<organism evidence="3 4">
    <name type="scientific">Segatella hominis</name>
    <dbReference type="NCBI Taxonomy" id="2518605"/>
    <lineage>
        <taxon>Bacteria</taxon>
        <taxon>Pseudomonadati</taxon>
        <taxon>Bacteroidota</taxon>
        <taxon>Bacteroidia</taxon>
        <taxon>Bacteroidales</taxon>
        <taxon>Prevotellaceae</taxon>
        <taxon>Segatella</taxon>
    </lineage>
</organism>
<evidence type="ECO:0000313" key="4">
    <source>
        <dbReference type="Proteomes" id="UP000297872"/>
    </source>
</evidence>
<dbReference type="Pfam" id="PF01833">
    <property type="entry name" value="TIG"/>
    <property type="match status" value="1"/>
</dbReference>
<dbReference type="GeneID" id="302996435"/>
<comment type="caution">
    <text evidence="3">The sequence shown here is derived from an EMBL/GenBank/DDBJ whole genome shotgun (WGS) entry which is preliminary data.</text>
</comment>
<name>A0A4Y8V8W0_9BACT</name>
<dbReference type="Gene3D" id="2.60.40.3920">
    <property type="match status" value="2"/>
</dbReference>
<dbReference type="AlphaFoldDB" id="A0A4Y8V8W0"/>
<dbReference type="OrthoDB" id="1100935at2"/>
<gene>
    <name evidence="3" type="ORF">EXN75_14290</name>
</gene>
<evidence type="ECO:0000313" key="3">
    <source>
        <dbReference type="EMBL" id="TFH76234.1"/>
    </source>
</evidence>
<evidence type="ECO:0000259" key="2">
    <source>
        <dbReference type="Pfam" id="PF01833"/>
    </source>
</evidence>
<dbReference type="InterPro" id="IPR002909">
    <property type="entry name" value="IPT_dom"/>
</dbReference>
<dbReference type="Proteomes" id="UP000297872">
    <property type="component" value="Unassembled WGS sequence"/>
</dbReference>
<keyword evidence="1" id="KW-0732">Signal</keyword>
<feature type="domain" description="IPT/TIG" evidence="2">
    <location>
        <begin position="30"/>
        <end position="105"/>
    </location>
</feature>
<evidence type="ECO:0000256" key="1">
    <source>
        <dbReference type="SAM" id="SignalP"/>
    </source>
</evidence>
<sequence length="442" mass="47291">MKKLISMMLMLCAIITFSACSSDDDGPSNPVSNQVVPSSAKIGSEVTVQGNGFASGQTIYLQPEQGAEVNANAKMTSNGATFTIPYTMTPGKVNVVLKVANDSFTLGSMNLLAADNPISTLSLPADMAIGQEVTIAGIGFAQGDKIVVGDKTIDATIAADGVKFSVPADLAEGEYAVSLVRGNSTWELGKVYAYQQRQVESITITDNAMLTMYAPMLGLEEGKLILNFAYNEDGSLKAITSNGAVEWAFEYSGKTITTKNLYDQPIAYTIDDQGRIISSTGYDMYGDAVAYTWNYDANGYLVSVKKNGAADNDDANLLNTYTDGNLSAYTMSLANGLATDKSIRTCPNTIEPLYLLNAFGWMQTREDLFLGFLLNRNVKVSTYVPSQLIAAEMDESGAETSVTAGIESSFTNNTLTMQTTGNVISSAQSIFSNKVVVTYKKK</sequence>
<protein>
    <recommendedName>
        <fullName evidence="2">IPT/TIG domain-containing protein</fullName>
    </recommendedName>
</protein>
<dbReference type="PROSITE" id="PS51257">
    <property type="entry name" value="PROKAR_LIPOPROTEIN"/>
    <property type="match status" value="1"/>
</dbReference>
<dbReference type="RefSeq" id="WP_134844316.1">
    <property type="nucleotide sequence ID" value="NZ_SGVY01000052.1"/>
</dbReference>
<dbReference type="EMBL" id="SGVY01000052">
    <property type="protein sequence ID" value="TFH76234.1"/>
    <property type="molecule type" value="Genomic_DNA"/>
</dbReference>
<accession>A0A4Y8V8W0</accession>
<keyword evidence="4" id="KW-1185">Reference proteome</keyword>